<name>A0A532V127_UNCL8</name>
<evidence type="ECO:0008006" key="3">
    <source>
        <dbReference type="Google" id="ProtNLM"/>
    </source>
</evidence>
<sequence>MKRHTFNTLMRRLSKAGFDRDFVRRSILPDWWDDSCEQDIDLLTDIEIRVTRFLEISLNNVRDTMMTLHPPSYPNARLRRRRDIEKDRLEPAIHSALQISGAVVRSSSLINLQSRSLPPDGLEWRNDIKPSGDAVTLDEILSDLWSRGIPIVPLQFLPSPSFQGLACIVEDHPVIVLGHKFDEPGRVAHFVAHEVGHIAANDCAPDQPIVDEQEDIVDLSDIEINADRFATRFLVGQEELPDIDGSDFRNLAENAINIEEKTGADASAIIFAWASQTRDYSMATMAVRALYRGSGARQLLRKHFDSNVDLNLAAESDRALLRCVYGDTDQDAVID</sequence>
<proteinExistence type="predicted"/>
<dbReference type="AlphaFoldDB" id="A0A532V127"/>
<evidence type="ECO:0000313" key="1">
    <source>
        <dbReference type="EMBL" id="TKJ40667.1"/>
    </source>
</evidence>
<dbReference type="Proteomes" id="UP000319619">
    <property type="component" value="Unassembled WGS sequence"/>
</dbReference>
<comment type="caution">
    <text evidence="1">The sequence shown here is derived from an EMBL/GenBank/DDBJ whole genome shotgun (WGS) entry which is preliminary data.</text>
</comment>
<organism evidence="1 2">
    <name type="scientific">candidate division LCP-89 bacterium B3_LCP</name>
    <dbReference type="NCBI Taxonomy" id="2012998"/>
    <lineage>
        <taxon>Bacteria</taxon>
        <taxon>Pseudomonadati</taxon>
        <taxon>Bacteria division LCP-89</taxon>
    </lineage>
</organism>
<protein>
    <recommendedName>
        <fullName evidence="3">IrrE N-terminal-like domain-containing protein</fullName>
    </recommendedName>
</protein>
<dbReference type="EMBL" id="NJBN01000004">
    <property type="protein sequence ID" value="TKJ40667.1"/>
    <property type="molecule type" value="Genomic_DNA"/>
</dbReference>
<gene>
    <name evidence="1" type="ORF">CEE37_06805</name>
</gene>
<accession>A0A532V127</accession>
<evidence type="ECO:0000313" key="2">
    <source>
        <dbReference type="Proteomes" id="UP000319619"/>
    </source>
</evidence>
<reference evidence="1 2" key="1">
    <citation type="submission" date="2017-06" db="EMBL/GenBank/DDBJ databases">
        <title>Novel microbial phyla capable of carbon fixation and sulfur reduction in deep-sea sediments.</title>
        <authorList>
            <person name="Huang J."/>
            <person name="Baker B."/>
            <person name="Wang Y."/>
        </authorList>
    </citation>
    <scope>NUCLEOTIDE SEQUENCE [LARGE SCALE GENOMIC DNA]</scope>
    <source>
        <strain evidence="1">B3_LCP</strain>
    </source>
</reference>